<keyword evidence="2" id="KW-1185">Reference proteome</keyword>
<reference evidence="1 2" key="1">
    <citation type="submission" date="2020-10" db="EMBL/GenBank/DDBJ databases">
        <title>The Coptis chinensis genome and diversification of protoberbering-type alkaloids.</title>
        <authorList>
            <person name="Wang B."/>
            <person name="Shu S."/>
            <person name="Song C."/>
            <person name="Liu Y."/>
        </authorList>
    </citation>
    <scope>NUCLEOTIDE SEQUENCE [LARGE SCALE GENOMIC DNA]</scope>
    <source>
        <strain evidence="1">HL-2020</strain>
        <tissue evidence="1">Leaf</tissue>
    </source>
</reference>
<protein>
    <recommendedName>
        <fullName evidence="3">Reverse transcriptase</fullName>
    </recommendedName>
</protein>
<gene>
    <name evidence="1" type="ORF">IFM89_030461</name>
</gene>
<dbReference type="OrthoDB" id="1938551at2759"/>
<evidence type="ECO:0000313" key="2">
    <source>
        <dbReference type="Proteomes" id="UP000631114"/>
    </source>
</evidence>
<evidence type="ECO:0000313" key="1">
    <source>
        <dbReference type="EMBL" id="KAF9594332.1"/>
    </source>
</evidence>
<dbReference type="EMBL" id="JADFTS010000008">
    <property type="protein sequence ID" value="KAF9594332.1"/>
    <property type="molecule type" value="Genomic_DNA"/>
</dbReference>
<dbReference type="AlphaFoldDB" id="A0A835H9U2"/>
<name>A0A835H9U2_9MAGN</name>
<dbReference type="Proteomes" id="UP000631114">
    <property type="component" value="Unassembled WGS sequence"/>
</dbReference>
<evidence type="ECO:0008006" key="3">
    <source>
        <dbReference type="Google" id="ProtNLM"/>
    </source>
</evidence>
<organism evidence="1 2">
    <name type="scientific">Coptis chinensis</name>
    <dbReference type="NCBI Taxonomy" id="261450"/>
    <lineage>
        <taxon>Eukaryota</taxon>
        <taxon>Viridiplantae</taxon>
        <taxon>Streptophyta</taxon>
        <taxon>Embryophyta</taxon>
        <taxon>Tracheophyta</taxon>
        <taxon>Spermatophyta</taxon>
        <taxon>Magnoliopsida</taxon>
        <taxon>Ranunculales</taxon>
        <taxon>Ranunculaceae</taxon>
        <taxon>Coptidoideae</taxon>
        <taxon>Coptis</taxon>
    </lineage>
</organism>
<proteinExistence type="predicted"/>
<accession>A0A835H9U2</accession>
<comment type="caution">
    <text evidence="1">The sequence shown here is derived from an EMBL/GenBank/DDBJ whole genome shotgun (WGS) entry which is preliminary data.</text>
</comment>
<sequence length="92" mass="10457">MDLSTWMERDLGEDEVKVALNSLAGEKSPRPDGLPMIVYKKCWYFMKDEIMAAVKELQNNSFINWRHNTTYITLAPKVVGASSLSDYSPISL</sequence>